<feature type="domain" description="Core-binding (CB)" evidence="6">
    <location>
        <begin position="57"/>
        <end position="139"/>
    </location>
</feature>
<gene>
    <name evidence="7" type="ORF">FVP77_06605</name>
</gene>
<dbReference type="InterPro" id="IPR050090">
    <property type="entry name" value="Tyrosine_recombinase_XerCD"/>
</dbReference>
<keyword evidence="8" id="KW-1185">Reference proteome</keyword>
<dbReference type="Pfam" id="PF00589">
    <property type="entry name" value="Phage_integrase"/>
    <property type="match status" value="1"/>
</dbReference>
<dbReference type="InterPro" id="IPR002104">
    <property type="entry name" value="Integrase_catalytic"/>
</dbReference>
<dbReference type="Gene3D" id="1.10.443.10">
    <property type="entry name" value="Intergrase catalytic core"/>
    <property type="match status" value="1"/>
</dbReference>
<organism evidence="7 8">
    <name type="scientific">Microbacterium hatanonis</name>
    <dbReference type="NCBI Taxonomy" id="404366"/>
    <lineage>
        <taxon>Bacteria</taxon>
        <taxon>Bacillati</taxon>
        <taxon>Actinomycetota</taxon>
        <taxon>Actinomycetes</taxon>
        <taxon>Micrococcales</taxon>
        <taxon>Microbacteriaceae</taxon>
        <taxon>Microbacterium</taxon>
    </lineage>
</organism>
<dbReference type="GO" id="GO:0003677">
    <property type="term" value="F:DNA binding"/>
    <property type="evidence" value="ECO:0007669"/>
    <property type="project" value="UniProtKB-UniRule"/>
</dbReference>
<dbReference type="OrthoDB" id="1822491at2"/>
<dbReference type="RefSeq" id="WP_147893773.1">
    <property type="nucleotide sequence ID" value="NZ_BAAANR010000001.1"/>
</dbReference>
<reference evidence="7 8" key="1">
    <citation type="submission" date="2019-08" db="EMBL/GenBank/DDBJ databases">
        <authorList>
            <person name="Dong K."/>
        </authorList>
    </citation>
    <scope>NUCLEOTIDE SEQUENCE [LARGE SCALE GENOMIC DNA]</scope>
    <source>
        <strain evidence="7 8">JCM14558</strain>
    </source>
</reference>
<evidence type="ECO:0000256" key="1">
    <source>
        <dbReference type="ARBA" id="ARBA00008857"/>
    </source>
</evidence>
<dbReference type="InterPro" id="IPR010998">
    <property type="entry name" value="Integrase_recombinase_N"/>
</dbReference>
<comment type="similarity">
    <text evidence="1">Belongs to the 'phage' integrase family.</text>
</comment>
<dbReference type="GO" id="GO:0006310">
    <property type="term" value="P:DNA recombination"/>
    <property type="evidence" value="ECO:0007669"/>
    <property type="project" value="UniProtKB-KW"/>
</dbReference>
<dbReference type="InterPro" id="IPR013762">
    <property type="entry name" value="Integrase-like_cat_sf"/>
</dbReference>
<accession>A0A5C8I257</accession>
<name>A0A5C8I257_9MICO</name>
<dbReference type="Proteomes" id="UP000321034">
    <property type="component" value="Unassembled WGS sequence"/>
</dbReference>
<dbReference type="CDD" id="cd01189">
    <property type="entry name" value="INT_ICEBs1_C_like"/>
    <property type="match status" value="1"/>
</dbReference>
<evidence type="ECO:0000259" key="5">
    <source>
        <dbReference type="PROSITE" id="PS51898"/>
    </source>
</evidence>
<evidence type="ECO:0000259" key="6">
    <source>
        <dbReference type="PROSITE" id="PS51900"/>
    </source>
</evidence>
<sequence>MSVEKRPNGKWRARVYSKGHSMASRTFNLKRDAEAWHNEQARLLQIGDWVDPRRADVQMTDLFKQYLEATKSVSNPKSYDLAEQHIRTHLDPRLGRRPASAVSVRLLETMYRDLLNAGLAESTVRRIRDTLSSVYTWAIRSEILRTHTVRDSRVTARRVQSTRRAISPFSRDELARTLSAQRALNPAYVLVTEFAGLTGLRWGELAALRVSSVKLDEPVRLLVVRSKSERYPEKTTKSEVGRRVPLVPRAREIALSLIEGKQPDEHLFTSSRGLPITAPNFKRDVHWAHTSQDHRFHDLRHTAATEWLRAGVELTTVSKWLGHASPTVTLNIYSHYVGDASDFAALERLARKTDE</sequence>
<feature type="domain" description="Tyr recombinase" evidence="5">
    <location>
        <begin position="164"/>
        <end position="348"/>
    </location>
</feature>
<dbReference type="PROSITE" id="PS51900">
    <property type="entry name" value="CB"/>
    <property type="match status" value="1"/>
</dbReference>
<keyword evidence="3" id="KW-0233">DNA recombination</keyword>
<dbReference type="PANTHER" id="PTHR30349">
    <property type="entry name" value="PHAGE INTEGRASE-RELATED"/>
    <property type="match status" value="1"/>
</dbReference>
<evidence type="ECO:0000313" key="8">
    <source>
        <dbReference type="Proteomes" id="UP000321034"/>
    </source>
</evidence>
<proteinExistence type="inferred from homology"/>
<protein>
    <submittedName>
        <fullName evidence="7">Site-specific integrase</fullName>
    </submittedName>
</protein>
<dbReference type="GO" id="GO:0015074">
    <property type="term" value="P:DNA integration"/>
    <property type="evidence" value="ECO:0007669"/>
    <property type="project" value="InterPro"/>
</dbReference>
<evidence type="ECO:0000256" key="3">
    <source>
        <dbReference type="ARBA" id="ARBA00023172"/>
    </source>
</evidence>
<dbReference type="InterPro" id="IPR011010">
    <property type="entry name" value="DNA_brk_join_enz"/>
</dbReference>
<evidence type="ECO:0000313" key="7">
    <source>
        <dbReference type="EMBL" id="TXK13092.1"/>
    </source>
</evidence>
<dbReference type="Gene3D" id="1.10.150.130">
    <property type="match status" value="1"/>
</dbReference>
<dbReference type="InterPro" id="IPR044068">
    <property type="entry name" value="CB"/>
</dbReference>
<dbReference type="PANTHER" id="PTHR30349:SF64">
    <property type="entry name" value="PROPHAGE INTEGRASE INTD-RELATED"/>
    <property type="match status" value="1"/>
</dbReference>
<keyword evidence="2 4" id="KW-0238">DNA-binding</keyword>
<dbReference type="AlphaFoldDB" id="A0A5C8I257"/>
<dbReference type="EMBL" id="VRSV01000001">
    <property type="protein sequence ID" value="TXK13092.1"/>
    <property type="molecule type" value="Genomic_DNA"/>
</dbReference>
<evidence type="ECO:0000256" key="2">
    <source>
        <dbReference type="ARBA" id="ARBA00023125"/>
    </source>
</evidence>
<comment type="caution">
    <text evidence="7">The sequence shown here is derived from an EMBL/GenBank/DDBJ whole genome shotgun (WGS) entry which is preliminary data.</text>
</comment>
<evidence type="ECO:0000256" key="4">
    <source>
        <dbReference type="PROSITE-ProRule" id="PRU01248"/>
    </source>
</evidence>
<dbReference type="PROSITE" id="PS51898">
    <property type="entry name" value="TYR_RECOMBINASE"/>
    <property type="match status" value="1"/>
</dbReference>
<dbReference type="SUPFAM" id="SSF56349">
    <property type="entry name" value="DNA breaking-rejoining enzymes"/>
    <property type="match status" value="1"/>
</dbReference>